<protein>
    <submittedName>
        <fullName evidence="1">Uncharacterized protein</fullName>
    </submittedName>
</protein>
<dbReference type="Proteomes" id="UP001276854">
    <property type="component" value="Unassembled WGS sequence"/>
</dbReference>
<feature type="non-terminal residue" evidence="1">
    <location>
        <position position="1"/>
    </location>
</feature>
<dbReference type="EMBL" id="JAWONS010000005">
    <property type="protein sequence ID" value="MDW2796039.1"/>
    <property type="molecule type" value="Genomic_DNA"/>
</dbReference>
<accession>A0ABU4GEJ0</accession>
<keyword evidence="2" id="KW-1185">Reference proteome</keyword>
<proteinExistence type="predicted"/>
<sequence>PHDEGRLAQMIWGTFMQKSLAGAPARTFAVPKGVKGVYVDPETGHLATERCPRVRWEYFLAGTEPQEKCPVHSPEAGKGGGGSFWDWIKKWIPGL</sequence>
<evidence type="ECO:0000313" key="2">
    <source>
        <dbReference type="Proteomes" id="UP001276854"/>
    </source>
</evidence>
<dbReference type="SUPFAM" id="SSF56601">
    <property type="entry name" value="beta-lactamase/transpeptidase-like"/>
    <property type="match status" value="1"/>
</dbReference>
<gene>
    <name evidence="1" type="ORF">RZO55_00360</name>
</gene>
<reference evidence="1 2" key="1">
    <citation type="submission" date="2023-10" db="EMBL/GenBank/DDBJ databases">
        <title>A novel Glycoside Hydrolase 43-Like Enzyme from Clostrdium boliviensis is an Endo-xylanase, and a Candidate for Xylooligosaccharides Production from Different Xylan Substrates.</title>
        <authorList>
            <person name="Alvarez M.T."/>
            <person name="Rocabado-Villegas L.R."/>
            <person name="Salas-Veizaga D.M."/>
            <person name="Linares-Pasten J.A."/>
            <person name="Gudmundsdottir E.E."/>
            <person name="Hreggvidsson G.O."/>
            <person name="Adlercreutz P."/>
            <person name="Nordberg Karlsson E."/>
        </authorList>
    </citation>
    <scope>NUCLEOTIDE SEQUENCE [LARGE SCALE GENOMIC DNA]</scope>
    <source>
        <strain evidence="1 2">E-1</strain>
    </source>
</reference>
<name>A0ABU4GEJ0_9CLOT</name>
<comment type="caution">
    <text evidence="1">The sequence shown here is derived from an EMBL/GenBank/DDBJ whole genome shotgun (WGS) entry which is preliminary data.</text>
</comment>
<dbReference type="Gene3D" id="3.40.710.10">
    <property type="entry name" value="DD-peptidase/beta-lactamase superfamily"/>
    <property type="match status" value="1"/>
</dbReference>
<dbReference type="InterPro" id="IPR012338">
    <property type="entry name" value="Beta-lactam/transpept-like"/>
</dbReference>
<evidence type="ECO:0000313" key="1">
    <source>
        <dbReference type="EMBL" id="MDW2796039.1"/>
    </source>
</evidence>
<organism evidence="1 2">
    <name type="scientific">Clostridium boliviensis</name>
    <dbReference type="NCBI Taxonomy" id="318465"/>
    <lineage>
        <taxon>Bacteria</taxon>
        <taxon>Bacillati</taxon>
        <taxon>Bacillota</taxon>
        <taxon>Clostridia</taxon>
        <taxon>Eubacteriales</taxon>
        <taxon>Clostridiaceae</taxon>
        <taxon>Clostridium</taxon>
    </lineage>
</organism>